<name>A0A1I8I6U8_9PLAT</name>
<dbReference type="InterPro" id="IPR017941">
    <property type="entry name" value="Rieske_2Fe-2S"/>
</dbReference>
<accession>A0A1I8I6U8</accession>
<feature type="compositionally biased region" description="Low complexity" evidence="8">
    <location>
        <begin position="1276"/>
        <end position="1289"/>
    </location>
</feature>
<dbReference type="Proteomes" id="UP000095280">
    <property type="component" value="Unplaced"/>
</dbReference>
<dbReference type="InterPro" id="IPR036922">
    <property type="entry name" value="Rieske_2Fe-2S_sf"/>
</dbReference>
<feature type="compositionally biased region" description="Basic and acidic residues" evidence="8">
    <location>
        <begin position="1177"/>
        <end position="1191"/>
    </location>
</feature>
<reference evidence="11" key="1">
    <citation type="submission" date="2016-11" db="UniProtKB">
        <authorList>
            <consortium name="WormBaseParasite"/>
        </authorList>
    </citation>
    <scope>IDENTIFICATION</scope>
</reference>
<feature type="region of interest" description="Disordered" evidence="8">
    <location>
        <begin position="1149"/>
        <end position="1326"/>
    </location>
</feature>
<protein>
    <submittedName>
        <fullName evidence="11">Rieske domain-containing protein</fullName>
    </submittedName>
</protein>
<sequence>HPVKPPHHHSGSGGYRLLSDLSAIDGAKKQWHSEPPPVVAAVAYQPLAGVPTYSGCVTSIPCAVRLRTVDSGCWEHLSQPSPSQDDAALNSSSCSDWWWKLEPLPGCRQSVSASSLLSADDEEIKSDSVTAALDERIEQLVRARASGLAADELAPYAGAAKTIPSVPAAAAQPLTSQLPLSGVGSSNLMSMPMHLEGVEEEEEAEVEDDEDDEAMLTAAYSTRARLVKSPDNKTNNKRKSQSRKPDIDRECPPGIAMAAYPQPIGYAADVAGVRLLPVRLPAPDEARRRHLLAERSAAVAVATADASAADLAAGLSAASGRPRELMRTPRWQRRRRRLSIVERPLSDCRVDEAVLLNQRIFMLLPDLLFDDLKDLLPTVITVDSPDGRAPLPPSLSASSSSAPKPVTMATLARHRSARPPLCDTVRQNGMELALLRIGDAAFACDLRCPHAGGPMNFGQLVNDYNGDCLLRCPWHGYTFNLFANGEIHSPSSRTDLRLRMYPVERDQLGRLYIGYDQLSKLGSAFNFGASAAPAAATTSAFSFPTAATTATSGFGFSAPAATTATSGFGFAAPAASTATSGFGFAAPAASTAPSGFGFAAPAASTATSGFGFAAPSASTATSGFGFAAPSASTATSGFGFAAPSASTATSGFGFAAPAASTATSGFGFAAPAASAATSGFAFPAPAGGAATSAPFGFGKPAGAAVSSAASFGAGFGAAGKLTLGAFGQTAGVATSAAASAASSVAFFASLTQPALFPDERDSVLARWNQLQAQWGAGKGFCSQGPVEYQPGNPFCRLKSVCYNALPAAKDEDGLVGLTVTKAATEIAETGVKDALFRLLGNKPNLTPHIEEIRALGEKLCQLVVYIREQLPTGGARRILSTELAAYLSQPMNKQQLSTQLQVTAVQALTRPSRDQLTQYLDRPAAGVPLMVWQQARRENPDPESLLPVPLVGLEQAQARMSAQRAQCQAQQRLLGTLAARCERLRVEQAASSARLDAAKRRQLELGRRAVRLLCRQESARRPGQTLLPREEQLRSAVEQLLTQLPTGRLRELASQVKLGVRPADRDSAGGGSAPVAVSASSSGGLLLDAPSLDAVMTHLAGQHRSVGELVRLTNVLARDLDTVIIVIDHPGRYPALAVAAAVVQMPSPDLHHRQSATSMKMKRTDDAADWTPHRRRDRLEARQRPAAECKRRTGNPGNPEQPNVKGNPEQPNVKGNPEQPNVKGNPEQPKVKGNPEQPKVKAKVKGNPEQPNVKGNNEQPNVKGNPEQPKVKEKVSGSSRSLQALSSSAFVKVRKISRPRSPPSPLAAEAGPPSSRPRSCRHRAPGVSPEMEDFIVSSQPVRAPVIEHNLHVAIDWDRAGWLHKDGGLLATADFADLGVANGPMRTP</sequence>
<dbReference type="Gene3D" id="2.102.10.10">
    <property type="entry name" value="Rieske [2Fe-2S] iron-sulphur domain"/>
    <property type="match status" value="1"/>
</dbReference>
<dbReference type="Pfam" id="PF00355">
    <property type="entry name" value="Rieske"/>
    <property type="match status" value="1"/>
</dbReference>
<evidence type="ECO:0000256" key="6">
    <source>
        <dbReference type="ARBA" id="ARBA00023014"/>
    </source>
</evidence>
<comment type="subcellular location">
    <subcellularLocation>
        <location evidence="1">Nucleus</location>
    </subcellularLocation>
</comment>
<feature type="domain" description="Rieske" evidence="9">
    <location>
        <begin position="413"/>
        <end position="512"/>
    </location>
</feature>
<evidence type="ECO:0000256" key="5">
    <source>
        <dbReference type="ARBA" id="ARBA00023004"/>
    </source>
</evidence>
<dbReference type="GO" id="GO:0046872">
    <property type="term" value="F:metal ion binding"/>
    <property type="evidence" value="ECO:0007669"/>
    <property type="project" value="UniProtKB-KW"/>
</dbReference>
<dbReference type="InterPro" id="IPR024864">
    <property type="entry name" value="Nup54/Nup57/Nup44"/>
</dbReference>
<dbReference type="GO" id="GO:0006607">
    <property type="term" value="P:NLS-bearing protein import into nucleus"/>
    <property type="evidence" value="ECO:0007669"/>
    <property type="project" value="TreeGrafter"/>
</dbReference>
<evidence type="ECO:0000259" key="9">
    <source>
        <dbReference type="PROSITE" id="PS51296"/>
    </source>
</evidence>
<dbReference type="PANTHER" id="PTHR13000:SF0">
    <property type="entry name" value="NUCLEOPORIN P54"/>
    <property type="match status" value="1"/>
</dbReference>
<keyword evidence="4" id="KW-0479">Metal-binding</keyword>
<evidence type="ECO:0000256" key="2">
    <source>
        <dbReference type="ARBA" id="ARBA00022448"/>
    </source>
</evidence>
<dbReference type="PROSITE" id="PS51296">
    <property type="entry name" value="RIESKE"/>
    <property type="match status" value="1"/>
</dbReference>
<dbReference type="PANTHER" id="PTHR13000">
    <property type="entry name" value="NUCLEOPORIN P54"/>
    <property type="match status" value="1"/>
</dbReference>
<keyword evidence="2" id="KW-0813">Transport</keyword>
<dbReference type="CDD" id="cd03467">
    <property type="entry name" value="Rieske"/>
    <property type="match status" value="1"/>
</dbReference>
<dbReference type="GO" id="GO:0006999">
    <property type="term" value="P:nuclear pore organization"/>
    <property type="evidence" value="ECO:0007669"/>
    <property type="project" value="TreeGrafter"/>
</dbReference>
<keyword evidence="10" id="KW-1185">Reference proteome</keyword>
<feature type="region of interest" description="Disordered" evidence="8">
    <location>
        <begin position="220"/>
        <end position="253"/>
    </location>
</feature>
<dbReference type="Gene3D" id="1.20.5.490">
    <property type="entry name" value="Single helix bin"/>
    <property type="match status" value="1"/>
</dbReference>
<evidence type="ECO:0000256" key="4">
    <source>
        <dbReference type="ARBA" id="ARBA00022723"/>
    </source>
</evidence>
<feature type="compositionally biased region" description="Polar residues" evidence="8">
    <location>
        <begin position="1249"/>
        <end position="1262"/>
    </location>
</feature>
<evidence type="ECO:0000256" key="3">
    <source>
        <dbReference type="ARBA" id="ARBA00022714"/>
    </source>
</evidence>
<dbReference type="Pfam" id="PF13874">
    <property type="entry name" value="Nup54"/>
    <property type="match status" value="1"/>
</dbReference>
<dbReference type="InterPro" id="IPR025712">
    <property type="entry name" value="Nup54_alpha-helical_dom"/>
</dbReference>
<proteinExistence type="predicted"/>
<evidence type="ECO:0000256" key="7">
    <source>
        <dbReference type="ARBA" id="ARBA00023242"/>
    </source>
</evidence>
<evidence type="ECO:0000256" key="1">
    <source>
        <dbReference type="ARBA" id="ARBA00004123"/>
    </source>
</evidence>
<dbReference type="SUPFAM" id="SSF50022">
    <property type="entry name" value="ISP domain"/>
    <property type="match status" value="1"/>
</dbReference>
<dbReference type="GO" id="GO:0051537">
    <property type="term" value="F:2 iron, 2 sulfur cluster binding"/>
    <property type="evidence" value="ECO:0007669"/>
    <property type="project" value="UniProtKB-KW"/>
</dbReference>
<evidence type="ECO:0000313" key="10">
    <source>
        <dbReference type="Proteomes" id="UP000095280"/>
    </source>
</evidence>
<keyword evidence="3" id="KW-0001">2Fe-2S</keyword>
<keyword evidence="7" id="KW-0539">Nucleus</keyword>
<keyword evidence="6" id="KW-0411">Iron-sulfur</keyword>
<dbReference type="GO" id="GO:0017056">
    <property type="term" value="F:structural constituent of nuclear pore"/>
    <property type="evidence" value="ECO:0007669"/>
    <property type="project" value="TreeGrafter"/>
</dbReference>
<organism evidence="10 11">
    <name type="scientific">Macrostomum lignano</name>
    <dbReference type="NCBI Taxonomy" id="282301"/>
    <lineage>
        <taxon>Eukaryota</taxon>
        <taxon>Metazoa</taxon>
        <taxon>Spiralia</taxon>
        <taxon>Lophotrochozoa</taxon>
        <taxon>Platyhelminthes</taxon>
        <taxon>Rhabditophora</taxon>
        <taxon>Macrostomorpha</taxon>
        <taxon>Macrostomida</taxon>
        <taxon>Macrostomidae</taxon>
        <taxon>Macrostomum</taxon>
    </lineage>
</organism>
<dbReference type="GO" id="GO:0036228">
    <property type="term" value="P:protein localization to nuclear inner membrane"/>
    <property type="evidence" value="ECO:0007669"/>
    <property type="project" value="TreeGrafter"/>
</dbReference>
<dbReference type="WBParaSite" id="maker-uti_cns_0010416-snap-gene-0.3-mRNA-1">
    <property type="protein sequence ID" value="maker-uti_cns_0010416-snap-gene-0.3-mRNA-1"/>
    <property type="gene ID" value="maker-uti_cns_0010416-snap-gene-0.3"/>
</dbReference>
<evidence type="ECO:0000256" key="8">
    <source>
        <dbReference type="SAM" id="MobiDB-lite"/>
    </source>
</evidence>
<keyword evidence="5" id="KW-0408">Iron</keyword>
<dbReference type="GO" id="GO:0044613">
    <property type="term" value="C:nuclear pore central transport channel"/>
    <property type="evidence" value="ECO:0007669"/>
    <property type="project" value="TreeGrafter"/>
</dbReference>
<evidence type="ECO:0000313" key="11">
    <source>
        <dbReference type="WBParaSite" id="maker-uti_cns_0010416-snap-gene-0.3-mRNA-1"/>
    </source>
</evidence>